<dbReference type="Pfam" id="PF03717">
    <property type="entry name" value="PBP_dimer"/>
    <property type="match status" value="1"/>
</dbReference>
<dbReference type="InterPro" id="IPR005311">
    <property type="entry name" value="PBP_dimer"/>
</dbReference>
<accession>A0A0G0V578</accession>
<feature type="domain" description="ArnT-like N-terminal" evidence="14">
    <location>
        <begin position="100"/>
        <end position="212"/>
    </location>
</feature>
<feature type="transmembrane region" description="Helical" evidence="13">
    <location>
        <begin position="123"/>
        <end position="141"/>
    </location>
</feature>
<evidence type="ECO:0000313" key="17">
    <source>
        <dbReference type="Proteomes" id="UP000034961"/>
    </source>
</evidence>
<evidence type="ECO:0000259" key="14">
    <source>
        <dbReference type="Pfam" id="PF02366"/>
    </source>
</evidence>
<name>A0A0G0V578_9BACT</name>
<dbReference type="Gene3D" id="3.10.450.100">
    <property type="entry name" value="NTF2-like, domain 1"/>
    <property type="match status" value="1"/>
</dbReference>
<evidence type="ECO:0000256" key="4">
    <source>
        <dbReference type="ARBA" id="ARBA00012865"/>
    </source>
</evidence>
<feature type="transmembrane region" description="Helical" evidence="13">
    <location>
        <begin position="316"/>
        <end position="335"/>
    </location>
</feature>
<feature type="transmembrane region" description="Helical" evidence="13">
    <location>
        <begin position="341"/>
        <end position="357"/>
    </location>
</feature>
<feature type="transmembrane region" description="Helical" evidence="13">
    <location>
        <begin position="148"/>
        <end position="168"/>
    </location>
</feature>
<keyword evidence="10 13" id="KW-1133">Transmembrane helix</keyword>
<keyword evidence="9" id="KW-0378">Hydrolase</keyword>
<feature type="transmembrane region" description="Helical" evidence="13">
    <location>
        <begin position="364"/>
        <end position="383"/>
    </location>
</feature>
<dbReference type="GO" id="GO:0006493">
    <property type="term" value="P:protein O-linked glycosylation"/>
    <property type="evidence" value="ECO:0007669"/>
    <property type="project" value="InterPro"/>
</dbReference>
<dbReference type="PANTHER" id="PTHR30627:SF6">
    <property type="entry name" value="BETA-LACTAMASE YBXI-RELATED"/>
    <property type="match status" value="1"/>
</dbReference>
<comment type="similarity">
    <text evidence="3">Belongs to the class-D beta-lactamase family.</text>
</comment>
<evidence type="ECO:0000256" key="3">
    <source>
        <dbReference type="ARBA" id="ARBA00007898"/>
    </source>
</evidence>
<keyword evidence="12" id="KW-0046">Antibiotic resistance</keyword>
<keyword evidence="8" id="KW-0732">Signal</keyword>
<evidence type="ECO:0000256" key="11">
    <source>
        <dbReference type="ARBA" id="ARBA00023136"/>
    </source>
</evidence>
<evidence type="ECO:0000313" key="16">
    <source>
        <dbReference type="EMBL" id="KKR94881.1"/>
    </source>
</evidence>
<dbReference type="SUPFAM" id="SSF56519">
    <property type="entry name" value="Penicillin binding protein dimerisation domain"/>
    <property type="match status" value="1"/>
</dbReference>
<feature type="transmembrane region" description="Helical" evidence="13">
    <location>
        <begin position="98"/>
        <end position="117"/>
    </location>
</feature>
<dbReference type="Gene3D" id="3.90.1310.10">
    <property type="entry name" value="Penicillin-binding protein 2a (Domain 2)"/>
    <property type="match status" value="1"/>
</dbReference>
<sequence>MIQLRLLIKIIIFLQILLIAYYSRSVFMDSYDAVYWKDRFEHSQWVLPLSRRSIGDDALFSYAGREIAYGADPTFSIAQVPPVGKYLLGWSIRYFRNYVWYTFLIGVASTVLYYYIARLLLRNIMLSLLAVMLLIFDPLFFSQFTVSLLDLTQLFFLLVTLLFILLTVKVNSKTANITSLIAGISLGLAAQVKVPLTIPVVFVLCCYYLYRRKNAQITILFVISSLLGYVIPYFGFFLKGHSFMEFINITRYMIGFYRESELTTHWGALLSVLFRGKFPHIASGESIKVIEWWLMWPISIILFFAFLVSRRKMFTAEFKGVAWYIIISLLIYLSIPAFPRYLLIIIPFLYLFVVRYMSGLKKNYLLILVVTIAFYGIFSTYRFHYLKSIQVIDNYLYSFSHQYFHDIYKQYIAHPEDLNLSREEFHQLLRTSLNDAQVRNIVVHKLKQSIPFLGSRGYVEAEITYQTQHLGSFTEKKIIPLVKTHGEWLIEWNWDLLVQGYHPEYKMVSAIVRGKRGAIVDRTGTVLVEDREGYLISVNPNLLNYSYEQEMLELIGNLASVKPVHVQNAYLEDPIPDRAVPVISTFRIPTDIEMETLTSYPSVELVPYQSRIYSGIPSTGIHNVNYEECCTRLYSSTNYMGMESLELQYDDTLRGADGGTLLLTDKNGFAIRVILDKEPIIGQDVQL</sequence>
<evidence type="ECO:0000256" key="6">
    <source>
        <dbReference type="ARBA" id="ARBA00022679"/>
    </source>
</evidence>
<feature type="transmembrane region" description="Helical" evidence="13">
    <location>
        <begin position="217"/>
        <end position="238"/>
    </location>
</feature>
<dbReference type="GO" id="GO:0005886">
    <property type="term" value="C:plasma membrane"/>
    <property type="evidence" value="ECO:0007669"/>
    <property type="project" value="TreeGrafter"/>
</dbReference>
<dbReference type="Pfam" id="PF02366">
    <property type="entry name" value="PMT"/>
    <property type="match status" value="1"/>
</dbReference>
<dbReference type="InterPro" id="IPR003342">
    <property type="entry name" value="ArnT-like_N"/>
</dbReference>
<evidence type="ECO:0000256" key="8">
    <source>
        <dbReference type="ARBA" id="ARBA00022729"/>
    </source>
</evidence>
<dbReference type="EC" id="3.5.2.6" evidence="4"/>
<proteinExistence type="inferred from homology"/>
<evidence type="ECO:0000256" key="2">
    <source>
        <dbReference type="ARBA" id="ARBA00004127"/>
    </source>
</evidence>
<evidence type="ECO:0000256" key="10">
    <source>
        <dbReference type="ARBA" id="ARBA00022989"/>
    </source>
</evidence>
<dbReference type="InterPro" id="IPR036138">
    <property type="entry name" value="PBP_dimer_sf"/>
</dbReference>
<evidence type="ECO:0000256" key="9">
    <source>
        <dbReference type="ARBA" id="ARBA00022801"/>
    </source>
</evidence>
<dbReference type="GO" id="GO:0012505">
    <property type="term" value="C:endomembrane system"/>
    <property type="evidence" value="ECO:0007669"/>
    <property type="project" value="UniProtKB-SubCell"/>
</dbReference>
<dbReference type="EMBL" id="LCAN01000002">
    <property type="protein sequence ID" value="KKR94881.1"/>
    <property type="molecule type" value="Genomic_DNA"/>
</dbReference>
<evidence type="ECO:0000256" key="1">
    <source>
        <dbReference type="ARBA" id="ARBA00001526"/>
    </source>
</evidence>
<dbReference type="AlphaFoldDB" id="A0A0G0V578"/>
<evidence type="ECO:0000256" key="7">
    <source>
        <dbReference type="ARBA" id="ARBA00022692"/>
    </source>
</evidence>
<comment type="subcellular location">
    <subcellularLocation>
        <location evidence="2">Endomembrane system</location>
        <topology evidence="2">Multi-pass membrane protein</topology>
    </subcellularLocation>
</comment>
<comment type="caution">
    <text evidence="16">The sequence shown here is derived from an EMBL/GenBank/DDBJ whole genome shotgun (WGS) entry which is preliminary data.</text>
</comment>
<evidence type="ECO:0000256" key="13">
    <source>
        <dbReference type="SAM" id="Phobius"/>
    </source>
</evidence>
<feature type="domain" description="Penicillin-binding protein dimerisation" evidence="15">
    <location>
        <begin position="514"/>
        <end position="672"/>
    </location>
</feature>
<evidence type="ECO:0000256" key="5">
    <source>
        <dbReference type="ARBA" id="ARBA00022676"/>
    </source>
</evidence>
<comment type="catalytic activity">
    <reaction evidence="1">
        <text>a beta-lactam + H2O = a substituted beta-amino acid</text>
        <dbReference type="Rhea" id="RHEA:20401"/>
        <dbReference type="ChEBI" id="CHEBI:15377"/>
        <dbReference type="ChEBI" id="CHEBI:35627"/>
        <dbReference type="ChEBI" id="CHEBI:140347"/>
        <dbReference type="EC" id="3.5.2.6"/>
    </reaction>
</comment>
<dbReference type="GO" id="GO:0071555">
    <property type="term" value="P:cell wall organization"/>
    <property type="evidence" value="ECO:0007669"/>
    <property type="project" value="TreeGrafter"/>
</dbReference>
<dbReference type="PANTHER" id="PTHR30627">
    <property type="entry name" value="PEPTIDOGLYCAN D,D-TRANSPEPTIDASE"/>
    <property type="match status" value="1"/>
</dbReference>
<protein>
    <recommendedName>
        <fullName evidence="4">beta-lactamase</fullName>
        <ecNumber evidence="4">3.5.2.6</ecNumber>
    </recommendedName>
</protein>
<dbReference type="GO" id="GO:0008658">
    <property type="term" value="F:penicillin binding"/>
    <property type="evidence" value="ECO:0007669"/>
    <property type="project" value="InterPro"/>
</dbReference>
<reference evidence="16 17" key="1">
    <citation type="journal article" date="2015" name="Nature">
        <title>rRNA introns, odd ribosomes, and small enigmatic genomes across a large radiation of phyla.</title>
        <authorList>
            <person name="Brown C.T."/>
            <person name="Hug L.A."/>
            <person name="Thomas B.C."/>
            <person name="Sharon I."/>
            <person name="Castelle C.J."/>
            <person name="Singh A."/>
            <person name="Wilkins M.J."/>
            <person name="Williams K.H."/>
            <person name="Banfield J.F."/>
        </authorList>
    </citation>
    <scope>NUCLEOTIDE SEQUENCE [LARGE SCALE GENOMIC DNA]</scope>
</reference>
<organism evidence="16 17">
    <name type="scientific">Candidatus Roizmanbacteria bacterium GW2011_GWA1_41_13</name>
    <dbReference type="NCBI Taxonomy" id="1618474"/>
    <lineage>
        <taxon>Bacteria</taxon>
        <taxon>Candidatus Roizmaniibacteriota</taxon>
    </lineage>
</organism>
<dbReference type="GO" id="GO:0008800">
    <property type="term" value="F:beta-lactamase activity"/>
    <property type="evidence" value="ECO:0007669"/>
    <property type="project" value="UniProtKB-EC"/>
</dbReference>
<evidence type="ECO:0000256" key="12">
    <source>
        <dbReference type="ARBA" id="ARBA00023251"/>
    </source>
</evidence>
<feature type="transmembrane region" description="Helical" evidence="13">
    <location>
        <begin position="6"/>
        <end position="23"/>
    </location>
</feature>
<keyword evidence="6" id="KW-0808">Transferase</keyword>
<evidence type="ECO:0000259" key="15">
    <source>
        <dbReference type="Pfam" id="PF03717"/>
    </source>
</evidence>
<gene>
    <name evidence="16" type="ORF">UU41_C0002G0002</name>
</gene>
<feature type="transmembrane region" description="Helical" evidence="13">
    <location>
        <begin position="180"/>
        <end position="210"/>
    </location>
</feature>
<dbReference type="InterPro" id="IPR050515">
    <property type="entry name" value="Beta-lactam/transpept"/>
</dbReference>
<dbReference type="GO" id="GO:0000030">
    <property type="term" value="F:mannosyltransferase activity"/>
    <property type="evidence" value="ECO:0007669"/>
    <property type="project" value="InterPro"/>
</dbReference>
<keyword evidence="5" id="KW-0328">Glycosyltransferase</keyword>
<feature type="transmembrane region" description="Helical" evidence="13">
    <location>
        <begin position="292"/>
        <end position="309"/>
    </location>
</feature>
<dbReference type="Proteomes" id="UP000034961">
    <property type="component" value="Unassembled WGS sequence"/>
</dbReference>
<dbReference type="GO" id="GO:0046677">
    <property type="term" value="P:response to antibiotic"/>
    <property type="evidence" value="ECO:0007669"/>
    <property type="project" value="UniProtKB-KW"/>
</dbReference>
<keyword evidence="7 13" id="KW-0812">Transmembrane</keyword>
<keyword evidence="11 13" id="KW-0472">Membrane</keyword>